<dbReference type="GO" id="GO:0008193">
    <property type="term" value="F:tRNA guanylyltransferase activity"/>
    <property type="evidence" value="ECO:0007669"/>
    <property type="project" value="InterPro"/>
</dbReference>
<dbReference type="PANTHER" id="PTHR12729">
    <property type="entry name" value="TRNA(HIS) GUANYLYLTRANSFERASE-RELATED"/>
    <property type="match status" value="1"/>
</dbReference>
<dbReference type="GO" id="GO:0006400">
    <property type="term" value="P:tRNA modification"/>
    <property type="evidence" value="ECO:0007669"/>
    <property type="project" value="InterPro"/>
</dbReference>
<dbReference type="InterPro" id="IPR038469">
    <property type="entry name" value="tRNAHis_GuaTrfase_Thg1_sf"/>
</dbReference>
<dbReference type="Gene3D" id="3.30.70.3000">
    <property type="match status" value="1"/>
</dbReference>
<accession>A0A6N1NG46</accession>
<dbReference type="PANTHER" id="PTHR12729:SF1">
    <property type="entry name" value="TRNAHIS GUANYLYLTRANSFERASE CATALYTIC DOMAIN-CONTAINING PROTEIN"/>
    <property type="match status" value="1"/>
</dbReference>
<dbReference type="InterPro" id="IPR007537">
    <property type="entry name" value="tRNAHis_GuaTrfase_Thg1"/>
</dbReference>
<dbReference type="GO" id="GO:0000287">
    <property type="term" value="F:magnesium ion binding"/>
    <property type="evidence" value="ECO:0007669"/>
    <property type="project" value="InterPro"/>
</dbReference>
<dbReference type="RefSeq" id="YP_010780880.1">
    <property type="nucleotide sequence ID" value="NC_075038.1"/>
</dbReference>
<keyword evidence="2" id="KW-0548">Nucleotidyltransferase</keyword>
<feature type="domain" description="tRNAHis guanylyltransferase catalytic" evidence="1">
    <location>
        <begin position="19"/>
        <end position="167"/>
    </location>
</feature>
<keyword evidence="2" id="KW-0808">Transferase</keyword>
<organism evidence="2">
    <name type="scientific">Tupanvirus deep ocean</name>
    <dbReference type="NCBI Taxonomy" id="2126984"/>
    <lineage>
        <taxon>Viruses</taxon>
        <taxon>Varidnaviria</taxon>
        <taxon>Bamfordvirae</taxon>
        <taxon>Nucleocytoviricota</taxon>
        <taxon>Megaviricetes</taxon>
        <taxon>Imitervirales</taxon>
        <taxon>Mimiviridae</taxon>
        <taxon>Megamimivirinae</taxon>
        <taxon>Tupanvirus</taxon>
        <taxon>Tupanvirus altamarinense</taxon>
    </lineage>
</organism>
<reference evidence="2" key="1">
    <citation type="submission" date="2017-06" db="EMBL/GenBank/DDBJ databases">
        <authorList>
            <person name="Assis F.L."/>
            <person name="Abrahao J.S."/>
            <person name="Silva L."/>
            <person name="Khalil J.B."/>
            <person name="Rodrigues R."/>
            <person name="Silva L.S."/>
            <person name="Boratto P."/>
            <person name="Andrade M."/>
            <person name="Kroon E.G."/>
            <person name="Ribeiro B."/>
            <person name="Bergier I."/>
            <person name="Seligmann H."/>
            <person name="Ghigo E."/>
            <person name="Colson P."/>
            <person name="Levasseur A."/>
            <person name="Raoult D."/>
            <person name="Scola B.L."/>
        </authorList>
    </citation>
    <scope>NUCLEOTIDE SEQUENCE</scope>
    <source>
        <strain evidence="2">Deep ocean</strain>
    </source>
</reference>
<dbReference type="Pfam" id="PF04446">
    <property type="entry name" value="Thg1"/>
    <property type="match status" value="1"/>
</dbReference>
<dbReference type="KEGG" id="vg:80517571"/>
<proteinExistence type="predicted"/>
<dbReference type="EMBL" id="MF405918">
    <property type="protein sequence ID" value="QKU34259.1"/>
    <property type="molecule type" value="Genomic_DNA"/>
</dbReference>
<name>A0A6N1NG46_9VIRU</name>
<protein>
    <submittedName>
        <fullName evidence="2">tRNA guanylyltransferase</fullName>
    </submittedName>
</protein>
<reference evidence="2" key="2">
    <citation type="journal article" date="2018" name="Nat. Commun.">
        <title>Tailed giant Tupanvirus possesses the most complete translational apparatus of the known virosphere.</title>
        <authorList>
            <person name="Abrahao J."/>
            <person name="Silva L."/>
            <person name="Silva L.S."/>
            <person name="Khalil J.Y.B."/>
            <person name="Rodrigues R."/>
            <person name="Arantes T."/>
            <person name="Assis F."/>
            <person name="Boratto P."/>
            <person name="Andrade M."/>
            <person name="Kroon E.G."/>
            <person name="Ribeiro B."/>
            <person name="Bergier I."/>
            <person name="Seligmann H."/>
            <person name="Ghigo E."/>
            <person name="Colson P."/>
            <person name="Levasseur A."/>
            <person name="Kroemer G."/>
            <person name="Raoult D."/>
            <person name="La Scola B."/>
        </authorList>
    </citation>
    <scope>NUCLEOTIDE SEQUENCE [LARGE SCALE GENOMIC DNA]</scope>
    <source>
        <strain evidence="2">Deep ocean</strain>
    </source>
</reference>
<evidence type="ECO:0000313" key="2">
    <source>
        <dbReference type="EMBL" id="QKU34259.1"/>
    </source>
</evidence>
<evidence type="ECO:0000259" key="1">
    <source>
        <dbReference type="Pfam" id="PF04446"/>
    </source>
</evidence>
<dbReference type="GeneID" id="80517571"/>
<sequence length="296" mass="34564">MSDATNIENNNQDHPSLGDRMKQYESVYDNIVPSDHYLCIRLDGHGFSKFTKNLSKPFDINFSKAMVLSAYDALCEFNARSAYTQSDEITLIFDIPDVSKGQTYIYNGRVQKLISLTASFVTTRFNKHLKEFVMEFVESNSEQNVYKQSMLEKINNGTAYFDARILSFNSDSKNEILNHLIWRSVHDCHRNAIQLYAYHIFGHKKIKNMNGKQMIELLKNDKNLSWENDVPLWQKYGVFIKKELVPIHTEHGDAFRSKIKAVSFKPFFSQDMLDFFLAVYFHQNKLDNVVFEPYNI</sequence>
<dbReference type="InterPro" id="IPR024956">
    <property type="entry name" value="tRNAHis_GuaTrfase_cat"/>
</dbReference>